<name>A0A450TTB1_9GAMM</name>
<accession>A0A450TTB1</accession>
<evidence type="ECO:0000256" key="3">
    <source>
        <dbReference type="ARBA" id="ARBA00022917"/>
    </source>
</evidence>
<evidence type="ECO:0000313" key="8">
    <source>
        <dbReference type="EMBL" id="VFJ72134.1"/>
    </source>
</evidence>
<dbReference type="NCBIfam" id="TIGR00020">
    <property type="entry name" value="prfB"/>
    <property type="match status" value="1"/>
</dbReference>
<dbReference type="GO" id="GO:0016149">
    <property type="term" value="F:translation release factor activity, codon specific"/>
    <property type="evidence" value="ECO:0007669"/>
    <property type="project" value="UniProtKB-UniRule"/>
</dbReference>
<dbReference type="EMBL" id="CAADFL010000599">
    <property type="protein sequence ID" value="VFK19144.1"/>
    <property type="molecule type" value="Genomic_DNA"/>
</dbReference>
<evidence type="ECO:0000313" key="7">
    <source>
        <dbReference type="EMBL" id="VFJ71958.1"/>
    </source>
</evidence>
<dbReference type="InterPro" id="IPR005139">
    <property type="entry name" value="PCRF"/>
</dbReference>
<comment type="similarity">
    <text evidence="1 4">Belongs to the prokaryotic/mitochondrial release factor family.</text>
</comment>
<dbReference type="Gene3D" id="3.30.70.1660">
    <property type="match status" value="1"/>
</dbReference>
<evidence type="ECO:0000313" key="9">
    <source>
        <dbReference type="EMBL" id="VFK19144.1"/>
    </source>
</evidence>
<evidence type="ECO:0000259" key="6">
    <source>
        <dbReference type="PROSITE" id="PS00745"/>
    </source>
</evidence>
<dbReference type="SMART" id="SM00937">
    <property type="entry name" value="PCRF"/>
    <property type="match status" value="1"/>
</dbReference>
<dbReference type="GO" id="GO:0005737">
    <property type="term" value="C:cytoplasm"/>
    <property type="evidence" value="ECO:0007669"/>
    <property type="project" value="UniProtKB-SubCell"/>
</dbReference>
<comment type="function">
    <text evidence="4">Peptide chain release factor 2 directs the termination of translation in response to the peptide chain termination codons UGA and UAA.</text>
</comment>
<reference evidence="7" key="1">
    <citation type="submission" date="2019-02" db="EMBL/GenBank/DDBJ databases">
        <authorList>
            <person name="Gruber-Vodicka R. H."/>
            <person name="Seah K. B. B."/>
        </authorList>
    </citation>
    <scope>NUCLEOTIDE SEQUENCE</scope>
    <source>
        <strain evidence="8">BECK_BZ163</strain>
        <strain evidence="9">BECK_BZ164</strain>
        <strain evidence="7">BECK_BZ165</strain>
    </source>
</reference>
<dbReference type="PROSITE" id="PS00745">
    <property type="entry name" value="RF_PROK_I"/>
    <property type="match status" value="1"/>
</dbReference>
<dbReference type="EMBL" id="CAADFA010000621">
    <property type="protein sequence ID" value="VFJ71958.1"/>
    <property type="molecule type" value="Genomic_DNA"/>
</dbReference>
<gene>
    <name evidence="4" type="primary">prfB</name>
    <name evidence="8" type="ORF">BECKFM1743A_GA0114220_106282</name>
    <name evidence="9" type="ORF">BECKFM1743B_GA0114221_105992</name>
    <name evidence="7" type="ORF">BECKFM1743C_GA0114222_106212</name>
</gene>
<dbReference type="AlphaFoldDB" id="A0A450TTB1"/>
<comment type="PTM">
    <text evidence="4">Methylated by PrmC. Methylation increases the termination efficiency of RF2.</text>
</comment>
<keyword evidence="4" id="KW-0963">Cytoplasm</keyword>
<sequence>MIEVRQELESPEVWEDLEKAQILGRERSRLEETVGTLISLDTGLSEASDLLAIASEEQDTDTVTAIQTDLADIEKRLSELEFRRMFSGEMDAENAFLDIQSGSGGTEAQDWAQMLFRMYLRWGERRNFTTEVIDFSPGEVAGVKNATIRFEGGYAFGWLRTETGVHRLVRKSPFDSGNRRHTSFAAVFISPEVSDDIEIDINPADLRIDVYRASGAGGQHVNRTESAVRITHNPTGIVVQCQNDRSQHKNKATAMKQLRAKLYELEMSKQQSRQQATEETKADIGWGSQIRSYVLDQSRIKDLRTGVETGNTQAVLDGDLDRFIEASLKQGV</sequence>
<evidence type="ECO:0000256" key="5">
    <source>
        <dbReference type="NCBIfam" id="TIGR00020"/>
    </source>
</evidence>
<dbReference type="InterPro" id="IPR000352">
    <property type="entry name" value="Pep_chain_release_fac_I"/>
</dbReference>
<dbReference type="FunFam" id="3.30.160.20:FF:000010">
    <property type="entry name" value="Peptide chain release factor 2"/>
    <property type="match status" value="1"/>
</dbReference>
<dbReference type="EMBL" id="CAADEZ010000628">
    <property type="protein sequence ID" value="VFJ72134.1"/>
    <property type="molecule type" value="Genomic_DNA"/>
</dbReference>
<dbReference type="Pfam" id="PF00472">
    <property type="entry name" value="RF-1"/>
    <property type="match status" value="1"/>
</dbReference>
<dbReference type="HAMAP" id="MF_00094">
    <property type="entry name" value="Rel_fac_2"/>
    <property type="match status" value="1"/>
</dbReference>
<dbReference type="PANTHER" id="PTHR43116">
    <property type="entry name" value="PEPTIDE CHAIN RELEASE FACTOR 2"/>
    <property type="match status" value="1"/>
</dbReference>
<evidence type="ECO:0000256" key="1">
    <source>
        <dbReference type="ARBA" id="ARBA00010835"/>
    </source>
</evidence>
<keyword evidence="3 4" id="KW-0648">Protein biosynthesis</keyword>
<dbReference type="InterPro" id="IPR004374">
    <property type="entry name" value="PrfB"/>
</dbReference>
<dbReference type="SUPFAM" id="SSF75620">
    <property type="entry name" value="Release factor"/>
    <property type="match status" value="1"/>
</dbReference>
<feature type="modified residue" description="N5-methylglutamine" evidence="4">
    <location>
        <position position="219"/>
    </location>
</feature>
<proteinExistence type="inferred from homology"/>
<comment type="subcellular location">
    <subcellularLocation>
        <location evidence="4">Cytoplasm</location>
    </subcellularLocation>
</comment>
<protein>
    <recommendedName>
        <fullName evidence="4 5">Peptide chain release factor 2</fullName>
        <shortName evidence="4">RF-2</shortName>
    </recommendedName>
</protein>
<keyword evidence="2 4" id="KW-0488">Methylation</keyword>
<dbReference type="PANTHER" id="PTHR43116:SF3">
    <property type="entry name" value="CLASS I PEPTIDE CHAIN RELEASE FACTOR"/>
    <property type="match status" value="1"/>
</dbReference>
<evidence type="ECO:0000256" key="2">
    <source>
        <dbReference type="ARBA" id="ARBA00022481"/>
    </source>
</evidence>
<dbReference type="Gene3D" id="1.20.58.410">
    <property type="entry name" value="Release factor"/>
    <property type="match status" value="1"/>
</dbReference>
<dbReference type="Pfam" id="PF03462">
    <property type="entry name" value="PCRF"/>
    <property type="match status" value="1"/>
</dbReference>
<feature type="domain" description="Prokaryotic-type class I peptide chain release factors" evidence="6">
    <location>
        <begin position="212"/>
        <end position="228"/>
    </location>
</feature>
<organism evidence="7">
    <name type="scientific">Candidatus Kentrum sp. FM</name>
    <dbReference type="NCBI Taxonomy" id="2126340"/>
    <lineage>
        <taxon>Bacteria</taxon>
        <taxon>Pseudomonadati</taxon>
        <taxon>Pseudomonadota</taxon>
        <taxon>Gammaproteobacteria</taxon>
        <taxon>Candidatus Kentrum</taxon>
    </lineage>
</organism>
<dbReference type="Gene3D" id="3.30.160.20">
    <property type="match status" value="1"/>
</dbReference>
<evidence type="ECO:0000256" key="4">
    <source>
        <dbReference type="HAMAP-Rule" id="MF_00094"/>
    </source>
</evidence>
<dbReference type="InterPro" id="IPR045853">
    <property type="entry name" value="Pep_chain_release_fac_I_sf"/>
</dbReference>